<organism evidence="2 3">
    <name type="scientific">Caerostris darwini</name>
    <dbReference type="NCBI Taxonomy" id="1538125"/>
    <lineage>
        <taxon>Eukaryota</taxon>
        <taxon>Metazoa</taxon>
        <taxon>Ecdysozoa</taxon>
        <taxon>Arthropoda</taxon>
        <taxon>Chelicerata</taxon>
        <taxon>Arachnida</taxon>
        <taxon>Araneae</taxon>
        <taxon>Araneomorphae</taxon>
        <taxon>Entelegynae</taxon>
        <taxon>Araneoidea</taxon>
        <taxon>Araneidae</taxon>
        <taxon>Caerostris</taxon>
    </lineage>
</organism>
<dbReference type="Proteomes" id="UP001054837">
    <property type="component" value="Unassembled WGS sequence"/>
</dbReference>
<evidence type="ECO:0000256" key="1">
    <source>
        <dbReference type="SAM" id="MobiDB-lite"/>
    </source>
</evidence>
<dbReference type="AlphaFoldDB" id="A0AAV4QIU9"/>
<name>A0AAV4QIU9_9ARAC</name>
<accession>A0AAV4QIU9</accession>
<protein>
    <submittedName>
        <fullName evidence="2">Uncharacterized protein</fullName>
    </submittedName>
</protein>
<comment type="caution">
    <text evidence="2">The sequence shown here is derived from an EMBL/GenBank/DDBJ whole genome shotgun (WGS) entry which is preliminary data.</text>
</comment>
<reference evidence="2 3" key="1">
    <citation type="submission" date="2021-06" db="EMBL/GenBank/DDBJ databases">
        <title>Caerostris darwini draft genome.</title>
        <authorList>
            <person name="Kono N."/>
            <person name="Arakawa K."/>
        </authorList>
    </citation>
    <scope>NUCLEOTIDE SEQUENCE [LARGE SCALE GENOMIC DNA]</scope>
</reference>
<dbReference type="EMBL" id="BPLQ01004454">
    <property type="protein sequence ID" value="GIY08162.1"/>
    <property type="molecule type" value="Genomic_DNA"/>
</dbReference>
<proteinExistence type="predicted"/>
<evidence type="ECO:0000313" key="2">
    <source>
        <dbReference type="EMBL" id="GIY08162.1"/>
    </source>
</evidence>
<feature type="region of interest" description="Disordered" evidence="1">
    <location>
        <begin position="109"/>
        <end position="128"/>
    </location>
</feature>
<evidence type="ECO:0000313" key="3">
    <source>
        <dbReference type="Proteomes" id="UP001054837"/>
    </source>
</evidence>
<gene>
    <name evidence="2" type="ORF">CDAR_423571</name>
</gene>
<sequence length="128" mass="14403">MSSNICMRSYLHLTNYSEQFCAERFIRKSFTLVLPSERNCASITLLVSTTRVWTKSKFHQCCSIRNSPDPSSKNKTLSFNSLQSHGKMRKLCRLSATVAIDNHLSGIEQESNEMPNGLDGLSADRLGK</sequence>
<keyword evidence="3" id="KW-1185">Reference proteome</keyword>